<dbReference type="KEGG" id="mcj:MCON_3387"/>
<gene>
    <name evidence="1" type="ordered locus">MCON_3387</name>
</gene>
<evidence type="ECO:0000313" key="1">
    <source>
        <dbReference type="EMBL" id="AEB69634.1"/>
    </source>
</evidence>
<dbReference type="InParanoid" id="F4BVM1"/>
<dbReference type="Proteomes" id="UP000007807">
    <property type="component" value="Chromosome"/>
</dbReference>
<organism evidence="1 2">
    <name type="scientific">Methanothrix soehngenii (strain ATCC 5969 / DSM 3671 / JCM 10134 / NBRC 103675 / OCM 69 / GP-6)</name>
    <name type="common">Methanosaeta concilii</name>
    <dbReference type="NCBI Taxonomy" id="990316"/>
    <lineage>
        <taxon>Archaea</taxon>
        <taxon>Methanobacteriati</taxon>
        <taxon>Methanobacteriota</taxon>
        <taxon>Stenosarchaea group</taxon>
        <taxon>Methanomicrobia</taxon>
        <taxon>Methanotrichales</taxon>
        <taxon>Methanotrichaceae</taxon>
        <taxon>Methanothrix</taxon>
    </lineage>
</organism>
<proteinExistence type="predicted"/>
<protein>
    <submittedName>
        <fullName evidence="1">Uncharacterized protein</fullName>
    </submittedName>
</protein>
<name>F4BVM1_METSG</name>
<dbReference type="EMBL" id="CP002565">
    <property type="protein sequence ID" value="AEB69634.1"/>
    <property type="molecule type" value="Genomic_DNA"/>
</dbReference>
<dbReference type="AlphaFoldDB" id="F4BVM1"/>
<evidence type="ECO:0000313" key="2">
    <source>
        <dbReference type="Proteomes" id="UP000007807"/>
    </source>
</evidence>
<dbReference type="STRING" id="990316.MCON_3387"/>
<sequence length="263" mass="29528">MLGFNSLFIGIGSAIRKYPNRDVERHRMFQFPFHRDRLCNEAEGITIGEIQAGFQFPFHRDRLCNTQNMLAGAWVTLTRFNSLFIGIGSAIADQRFCQPGLQKGFNSLFIGIGSAIGSYGMDALTKMVFQFPFHRDRLCNHIINPELVLCPPGFQFPFHRDRLCNALAAPRTMAKKMAVFQFPFHRDRLCNVAADRISDHLRIMSFNSLFIGIGSAISCISMRAVRRSSCFNSLFIGIGSAIYSLGTSHTLRTLQVSIPFSSG</sequence>
<reference evidence="1 2" key="1">
    <citation type="journal article" date="2011" name="J. Bacteriol.">
        <title>Complete genome sequence of Methanosaeta concilii, a specialist in aceticlastic methanogenesis.</title>
        <authorList>
            <person name="Barber R.D."/>
            <person name="Zhang L."/>
            <person name="Harnack M."/>
            <person name="Olson M.V."/>
            <person name="Kaul R."/>
            <person name="Ingram-Smith C."/>
            <person name="Smith K.S."/>
        </authorList>
    </citation>
    <scope>NUCLEOTIDE SEQUENCE [LARGE SCALE GENOMIC DNA]</scope>
    <source>
        <strain evidence="2">ATCC 5969 / DSM 3671 / JCM 10134 / NBRC 103675 / OCM 69 / GP-6</strain>
    </source>
</reference>
<accession>F4BVM1</accession>
<keyword evidence="2" id="KW-1185">Reference proteome</keyword>
<dbReference type="HOGENOM" id="CLU_1056058_0_0_2"/>